<dbReference type="AlphaFoldDB" id="A0A6L6QEH4"/>
<proteinExistence type="predicted"/>
<dbReference type="EMBL" id="WNKX01000005">
    <property type="protein sequence ID" value="MTW10772.1"/>
    <property type="molecule type" value="Genomic_DNA"/>
</dbReference>
<evidence type="ECO:0000313" key="2">
    <source>
        <dbReference type="Proteomes" id="UP000472320"/>
    </source>
</evidence>
<name>A0A6L6QEH4_9BURK</name>
<dbReference type="Proteomes" id="UP000472320">
    <property type="component" value="Unassembled WGS sequence"/>
</dbReference>
<keyword evidence="2" id="KW-1185">Reference proteome</keyword>
<evidence type="ECO:0000313" key="1">
    <source>
        <dbReference type="EMBL" id="MTW10772.1"/>
    </source>
</evidence>
<dbReference type="RefSeq" id="WP_155453696.1">
    <property type="nucleotide sequence ID" value="NZ_WNKX01000005.1"/>
</dbReference>
<protein>
    <submittedName>
        <fullName evidence="1">Uncharacterized protein</fullName>
    </submittedName>
</protein>
<accession>A0A6L6QEH4</accession>
<dbReference type="OrthoDB" id="7019498at2"/>
<organism evidence="1 2">
    <name type="scientific">Massilia eburnea</name>
    <dbReference type="NCBI Taxonomy" id="1776165"/>
    <lineage>
        <taxon>Bacteria</taxon>
        <taxon>Pseudomonadati</taxon>
        <taxon>Pseudomonadota</taxon>
        <taxon>Betaproteobacteria</taxon>
        <taxon>Burkholderiales</taxon>
        <taxon>Oxalobacteraceae</taxon>
        <taxon>Telluria group</taxon>
        <taxon>Massilia</taxon>
    </lineage>
</organism>
<gene>
    <name evidence="1" type="ORF">GM658_09160</name>
</gene>
<reference evidence="1 2" key="1">
    <citation type="submission" date="2019-11" db="EMBL/GenBank/DDBJ databases">
        <title>Type strains purchased from KCTC, JCM and DSMZ.</title>
        <authorList>
            <person name="Lu H."/>
        </authorList>
    </citation>
    <scope>NUCLEOTIDE SEQUENCE [LARGE SCALE GENOMIC DNA]</scope>
    <source>
        <strain evidence="1 2">JCM 31587</strain>
    </source>
</reference>
<comment type="caution">
    <text evidence="1">The sequence shown here is derived from an EMBL/GenBank/DDBJ whole genome shotgun (WGS) entry which is preliminary data.</text>
</comment>
<sequence length="152" mass="17331">MSNNEKFLAAKAAVNDAVLLHVLEETKPQQLRARILAVYTSRKGITQKMLDREIEFVHASSAWGNKPLRPGQTALVFLSEISGRLYEDSWNGHLLVEDIEGEQYASYRFPQLWLSDNLPASLRAHTREDPRRPQCSAIRLPELAEYIEKELG</sequence>